<reference evidence="1 2" key="1">
    <citation type="journal article" date="2021" name="Front. Genet.">
        <title>Chromosome-Level Genome Assembly Reveals Significant Gene Expansion in the Toll and IMD Signaling Pathways of Dendrolimus kikuchii.</title>
        <authorList>
            <person name="Zhou J."/>
            <person name="Wu P."/>
            <person name="Xiong Z."/>
            <person name="Liu N."/>
            <person name="Zhao N."/>
            <person name="Ji M."/>
            <person name="Qiu Y."/>
            <person name="Yang B."/>
        </authorList>
    </citation>
    <scope>NUCLEOTIDE SEQUENCE [LARGE SCALE GENOMIC DNA]</scope>
    <source>
        <strain evidence="1">Ann1</strain>
    </source>
</reference>
<accession>A0ACC1CKP8</accession>
<proteinExistence type="predicted"/>
<evidence type="ECO:0000313" key="2">
    <source>
        <dbReference type="Proteomes" id="UP000824533"/>
    </source>
</evidence>
<dbReference type="Proteomes" id="UP000824533">
    <property type="component" value="Linkage Group LG22"/>
</dbReference>
<keyword evidence="2" id="KW-1185">Reference proteome</keyword>
<comment type="caution">
    <text evidence="1">The sequence shown here is derived from an EMBL/GenBank/DDBJ whole genome shotgun (WGS) entry which is preliminary data.</text>
</comment>
<name>A0ACC1CKP8_9NEOP</name>
<evidence type="ECO:0000313" key="1">
    <source>
        <dbReference type="EMBL" id="KAJ0172142.1"/>
    </source>
</evidence>
<protein>
    <submittedName>
        <fullName evidence="1">Uncharacterized protein</fullName>
    </submittedName>
</protein>
<gene>
    <name evidence="1" type="ORF">K1T71_012115</name>
</gene>
<sequence length="424" mass="43108">MLHLTTFCMLLALTVAQNGYDYSKPRHPFPSSSSRPGYPSGPLGSYPTTTSYPGRQQNDDYAGSSTPGFPSGPSNYPTGPQGFPGSGSQRPQTGYPGQGPTGPDGYQGQNGASFPGGPGHSSIYPNGPSFGPGSPGFGPGGPGFGPGSNGYRPGISGFASGSDDTGEYEGGDYSAIPGQPNIDYPIHSYIPSTSFSCDSQAYPGYYADVETRCQVFHVCANNKTYDFLCPNGTIFSQEVFVCVWWDQFDCNSAPSLYGLNANLYDYSITGSQSGFGALGPNDYSQGPRGPSYSGGSPQGPNSGFPGSSGPYGPVSGYPGSSGPSGFPGSSGPHGSTNGYPGSSRPSSPGSYPTSTPYPGSSGPHGPSTSGSYPGTGPGTSYPGSGPSNYPGSNSGYPSGKPSGPGFPSGGGRPQQPNREYLPPN</sequence>
<dbReference type="EMBL" id="CM034408">
    <property type="protein sequence ID" value="KAJ0172142.1"/>
    <property type="molecule type" value="Genomic_DNA"/>
</dbReference>
<organism evidence="1 2">
    <name type="scientific">Dendrolimus kikuchii</name>
    <dbReference type="NCBI Taxonomy" id="765133"/>
    <lineage>
        <taxon>Eukaryota</taxon>
        <taxon>Metazoa</taxon>
        <taxon>Ecdysozoa</taxon>
        <taxon>Arthropoda</taxon>
        <taxon>Hexapoda</taxon>
        <taxon>Insecta</taxon>
        <taxon>Pterygota</taxon>
        <taxon>Neoptera</taxon>
        <taxon>Endopterygota</taxon>
        <taxon>Lepidoptera</taxon>
        <taxon>Glossata</taxon>
        <taxon>Ditrysia</taxon>
        <taxon>Bombycoidea</taxon>
        <taxon>Lasiocampidae</taxon>
        <taxon>Dendrolimus</taxon>
    </lineage>
</organism>